<evidence type="ECO:0000313" key="1">
    <source>
        <dbReference type="Proteomes" id="UP000887565"/>
    </source>
</evidence>
<sequence length="144" mass="16136">MPTILPPLDDNPLKRRSFVRSKNQRLSLGDVNSKKNLSVGQGNSRRYWSTRHAVKGCCVQQSTNAFPPTLVLRLDQQSCQNGQQSITLGAIACNRGDIYFLLETTAPLPNKLNTTDKKGPYLPPVRRTYNSTNVHVRGFHSNRS</sequence>
<dbReference type="Proteomes" id="UP000887565">
    <property type="component" value="Unplaced"/>
</dbReference>
<name>A0A915HJN3_ROMCU</name>
<organism evidence="1 2">
    <name type="scientific">Romanomermis culicivorax</name>
    <name type="common">Nematode worm</name>
    <dbReference type="NCBI Taxonomy" id="13658"/>
    <lineage>
        <taxon>Eukaryota</taxon>
        <taxon>Metazoa</taxon>
        <taxon>Ecdysozoa</taxon>
        <taxon>Nematoda</taxon>
        <taxon>Enoplea</taxon>
        <taxon>Dorylaimia</taxon>
        <taxon>Mermithida</taxon>
        <taxon>Mermithoidea</taxon>
        <taxon>Mermithidae</taxon>
        <taxon>Romanomermis</taxon>
    </lineage>
</organism>
<dbReference type="AlphaFoldDB" id="A0A915HJN3"/>
<reference evidence="2" key="1">
    <citation type="submission" date="2022-11" db="UniProtKB">
        <authorList>
            <consortium name="WormBaseParasite"/>
        </authorList>
    </citation>
    <scope>IDENTIFICATION</scope>
</reference>
<accession>A0A915HJN3</accession>
<protein>
    <submittedName>
        <fullName evidence="2">Ribosomal protein L2</fullName>
    </submittedName>
</protein>
<evidence type="ECO:0000313" key="2">
    <source>
        <dbReference type="WBParaSite" id="nRc.2.0.1.t01654-RA"/>
    </source>
</evidence>
<keyword evidence="1" id="KW-1185">Reference proteome</keyword>
<dbReference type="WBParaSite" id="nRc.2.0.1.t01654-RA">
    <property type="protein sequence ID" value="nRc.2.0.1.t01654-RA"/>
    <property type="gene ID" value="nRc.2.0.1.g01654"/>
</dbReference>
<proteinExistence type="predicted"/>